<evidence type="ECO:0000313" key="2">
    <source>
        <dbReference type="Proteomes" id="UP000005239"/>
    </source>
</evidence>
<organism evidence="1 2">
    <name type="scientific">Pristionchus pacificus</name>
    <name type="common">Parasitic nematode worm</name>
    <dbReference type="NCBI Taxonomy" id="54126"/>
    <lineage>
        <taxon>Eukaryota</taxon>
        <taxon>Metazoa</taxon>
        <taxon>Ecdysozoa</taxon>
        <taxon>Nematoda</taxon>
        <taxon>Chromadorea</taxon>
        <taxon>Rhabditida</taxon>
        <taxon>Rhabditina</taxon>
        <taxon>Diplogasteromorpha</taxon>
        <taxon>Diplogasteroidea</taxon>
        <taxon>Neodiplogasteridae</taxon>
        <taxon>Pristionchus</taxon>
    </lineage>
</organism>
<evidence type="ECO:0000313" key="1">
    <source>
        <dbReference type="EnsemblMetazoa" id="PPA41181.1"/>
    </source>
</evidence>
<name>A0A2A6CJN1_PRIPA</name>
<proteinExistence type="predicted"/>
<sequence>SRLNERTLGLSVNDFLGFGALAVCVRIEQGLAQLKNIDSLNFGHLGFSKVLISISTLILLTDHSLAPADVSSKTLEKDNFLKFDPKTVKTMWFLATRTLGAAERRAVVACSHRSRAKHVVLRRLERSWFSRRKSALVETIGDDSLEPIRSHAPMELAHEFQQIVSFVQFYPGSQTFKKISLSGAEKSKKIRFRSDIVWSQRVICEQNEAVPEQARSARFSRKRPHMLQINNYILQYTTDITCR</sequence>
<accession>A0A8R1Z574</accession>
<reference evidence="1" key="2">
    <citation type="submission" date="2022-06" db="UniProtKB">
        <authorList>
            <consortium name="EnsemblMetazoa"/>
        </authorList>
    </citation>
    <scope>IDENTIFICATION</scope>
    <source>
        <strain evidence="1">PS312</strain>
    </source>
</reference>
<protein>
    <submittedName>
        <fullName evidence="1">Uncharacterized protein</fullName>
    </submittedName>
</protein>
<gene>
    <name evidence="1" type="primary">WBGene00279550</name>
</gene>
<dbReference type="Proteomes" id="UP000005239">
    <property type="component" value="Unassembled WGS sequence"/>
</dbReference>
<accession>A0A2A6CJN1</accession>
<dbReference type="AlphaFoldDB" id="A0A2A6CJN1"/>
<dbReference type="EnsemblMetazoa" id="PPA41181.1">
    <property type="protein sequence ID" value="PPA41181.1"/>
    <property type="gene ID" value="WBGene00279550"/>
</dbReference>
<reference evidence="2" key="1">
    <citation type="journal article" date="2008" name="Nat. Genet.">
        <title>The Pristionchus pacificus genome provides a unique perspective on nematode lifestyle and parasitism.</title>
        <authorList>
            <person name="Dieterich C."/>
            <person name="Clifton S.W."/>
            <person name="Schuster L.N."/>
            <person name="Chinwalla A."/>
            <person name="Delehaunty K."/>
            <person name="Dinkelacker I."/>
            <person name="Fulton L."/>
            <person name="Fulton R."/>
            <person name="Godfrey J."/>
            <person name="Minx P."/>
            <person name="Mitreva M."/>
            <person name="Roeseler W."/>
            <person name="Tian H."/>
            <person name="Witte H."/>
            <person name="Yang S.P."/>
            <person name="Wilson R.K."/>
            <person name="Sommer R.J."/>
        </authorList>
    </citation>
    <scope>NUCLEOTIDE SEQUENCE [LARGE SCALE GENOMIC DNA]</scope>
    <source>
        <strain evidence="2">PS312</strain>
    </source>
</reference>
<keyword evidence="2" id="KW-1185">Reference proteome</keyword>